<dbReference type="Proteomes" id="UP000095286">
    <property type="component" value="Unplaced"/>
</dbReference>
<sequence length="142" mass="16531">MKVCQPFFGCQSNGNSFKTVLECRQKCQDVKRAEANVSRYELSQLCNATYTPNLKIDIEKCDKEKMCKNNYVCLNSTCCPKKEYVCSLQFDSGKEVEENKHEGRYAYNQAAKQCFRFSYFRSQGNFNNFRTCKDAVDYCKTN</sequence>
<organism evidence="1 2">
    <name type="scientific">Rhabditophanes sp. KR3021</name>
    <dbReference type="NCBI Taxonomy" id="114890"/>
    <lineage>
        <taxon>Eukaryota</taxon>
        <taxon>Metazoa</taxon>
        <taxon>Ecdysozoa</taxon>
        <taxon>Nematoda</taxon>
        <taxon>Chromadorea</taxon>
        <taxon>Rhabditida</taxon>
        <taxon>Tylenchina</taxon>
        <taxon>Panagrolaimomorpha</taxon>
        <taxon>Strongyloidoidea</taxon>
        <taxon>Alloionematidae</taxon>
        <taxon>Rhabditophanes</taxon>
    </lineage>
</organism>
<protein>
    <submittedName>
        <fullName evidence="2">BPTI/Kunitz inhibitor domain-containing protein</fullName>
    </submittedName>
</protein>
<reference evidence="2" key="1">
    <citation type="submission" date="2016-11" db="UniProtKB">
        <authorList>
            <consortium name="WormBaseParasite"/>
        </authorList>
    </citation>
    <scope>IDENTIFICATION</scope>
    <source>
        <strain evidence="2">KR3021</strain>
    </source>
</reference>
<evidence type="ECO:0000313" key="2">
    <source>
        <dbReference type="WBParaSite" id="RSKR_0000229000.1"/>
    </source>
</evidence>
<evidence type="ECO:0000313" key="1">
    <source>
        <dbReference type="Proteomes" id="UP000095286"/>
    </source>
</evidence>
<name>A0AC35TN49_9BILA</name>
<proteinExistence type="predicted"/>
<dbReference type="WBParaSite" id="RSKR_0000229000.1">
    <property type="protein sequence ID" value="RSKR_0000229000.1"/>
    <property type="gene ID" value="RSKR_0000229000"/>
</dbReference>
<accession>A0AC35TN49</accession>